<name>A0AA97NN59_PYRO3</name>
<sequence>MTSPSCQVLMLSRNSFKTLPSCDLKDHKT</sequence>
<evidence type="ECO:0000313" key="1">
    <source>
        <dbReference type="EMBL" id="ELQ33222.1"/>
    </source>
</evidence>
<reference evidence="1" key="1">
    <citation type="journal article" date="2012" name="PLoS Genet.">
        <title>Comparative analysis of the genomes of two field isolates of the rice blast fungus Magnaporthe oryzae.</title>
        <authorList>
            <person name="Xue M."/>
            <person name="Yang J."/>
            <person name="Li Z."/>
            <person name="Hu S."/>
            <person name="Yao N."/>
            <person name="Dean R.A."/>
            <person name="Zhao W."/>
            <person name="Shen M."/>
            <person name="Zhang H."/>
            <person name="Li C."/>
            <person name="Liu L."/>
            <person name="Cao L."/>
            <person name="Xu X."/>
            <person name="Xing Y."/>
            <person name="Hsiang T."/>
            <person name="Zhang Z."/>
            <person name="Xu J.R."/>
            <person name="Peng Y.L."/>
        </authorList>
    </citation>
    <scope>NUCLEOTIDE SEQUENCE</scope>
    <source>
        <strain evidence="1">Y34</strain>
    </source>
</reference>
<protein>
    <submittedName>
        <fullName evidence="1">Uncharacterized protein</fullName>
    </submittedName>
</protein>
<dbReference type="EMBL" id="JH793848">
    <property type="protein sequence ID" value="ELQ33222.1"/>
    <property type="molecule type" value="Genomic_DNA"/>
</dbReference>
<accession>A0AA97NN59</accession>
<organism evidence="1">
    <name type="scientific">Pyricularia oryzae (strain Y34)</name>
    <name type="common">Rice blast fungus</name>
    <name type="synonym">Magnaporthe oryzae</name>
    <dbReference type="NCBI Taxonomy" id="1143189"/>
    <lineage>
        <taxon>Eukaryota</taxon>
        <taxon>Fungi</taxon>
        <taxon>Dikarya</taxon>
        <taxon>Ascomycota</taxon>
        <taxon>Pezizomycotina</taxon>
        <taxon>Sordariomycetes</taxon>
        <taxon>Sordariomycetidae</taxon>
        <taxon>Magnaporthales</taxon>
        <taxon>Pyriculariaceae</taxon>
        <taxon>Pyricularia</taxon>
    </lineage>
</organism>
<proteinExistence type="predicted"/>
<gene>
    <name evidence="1" type="ORF">OOU_Y34scaffold00979g5</name>
</gene>
<dbReference type="AlphaFoldDB" id="A0AA97NN59"/>
<dbReference type="Proteomes" id="UP000011086">
    <property type="component" value="Unassembled WGS sequence"/>
</dbReference>